<evidence type="ECO:0000256" key="7">
    <source>
        <dbReference type="ARBA" id="ARBA00022741"/>
    </source>
</evidence>
<dbReference type="GO" id="GO:0005524">
    <property type="term" value="F:ATP binding"/>
    <property type="evidence" value="ECO:0007669"/>
    <property type="project" value="UniProtKB-KW"/>
</dbReference>
<evidence type="ECO:0000256" key="10">
    <source>
        <dbReference type="ARBA" id="ARBA00048721"/>
    </source>
</evidence>
<dbReference type="Gene3D" id="1.25.10.10">
    <property type="entry name" value="Leucine-rich Repeat Variant"/>
    <property type="match status" value="1"/>
</dbReference>
<comment type="function">
    <text evidence="1">Catalyzes the reversible adenylation of nicotinate mononucleotide (NaMN) to nicotinic acid adenine dinucleotide (NaAD).</text>
</comment>
<evidence type="ECO:0000256" key="8">
    <source>
        <dbReference type="ARBA" id="ARBA00022840"/>
    </source>
</evidence>
<dbReference type="EC" id="2.7.7.18" evidence="3"/>
<dbReference type="InterPro" id="IPR016024">
    <property type="entry name" value="ARM-type_fold"/>
</dbReference>
<dbReference type="PANTHER" id="PTHR39321">
    <property type="entry name" value="NICOTINATE-NUCLEOTIDE ADENYLYLTRANSFERASE-RELATED"/>
    <property type="match status" value="1"/>
</dbReference>
<keyword evidence="8" id="KW-0067">ATP-binding</keyword>
<dbReference type="InterPro" id="IPR004821">
    <property type="entry name" value="Cyt_trans-like"/>
</dbReference>
<keyword evidence="7" id="KW-0547">Nucleotide-binding</keyword>
<evidence type="ECO:0000256" key="9">
    <source>
        <dbReference type="ARBA" id="ARBA00023027"/>
    </source>
</evidence>
<protein>
    <recommendedName>
        <fullName evidence="3">nicotinate-nucleotide adenylyltransferase</fullName>
        <ecNumber evidence="3">2.7.7.18</ecNumber>
    </recommendedName>
</protein>
<keyword evidence="4" id="KW-0662">Pyridine nucleotide biosynthesis</keyword>
<dbReference type="GO" id="GO:0004515">
    <property type="term" value="F:nicotinate-nucleotide adenylyltransferase activity"/>
    <property type="evidence" value="ECO:0007669"/>
    <property type="project" value="UniProtKB-EC"/>
</dbReference>
<keyword evidence="6 12" id="KW-0548">Nucleotidyltransferase</keyword>
<evidence type="ECO:0000313" key="12">
    <source>
        <dbReference type="EMBL" id="VYU48539.1"/>
    </source>
</evidence>
<comment type="catalytic activity">
    <reaction evidence="10">
        <text>nicotinate beta-D-ribonucleotide + ATP + H(+) = deamido-NAD(+) + diphosphate</text>
        <dbReference type="Rhea" id="RHEA:22860"/>
        <dbReference type="ChEBI" id="CHEBI:15378"/>
        <dbReference type="ChEBI" id="CHEBI:30616"/>
        <dbReference type="ChEBI" id="CHEBI:33019"/>
        <dbReference type="ChEBI" id="CHEBI:57502"/>
        <dbReference type="ChEBI" id="CHEBI:58437"/>
        <dbReference type="EC" id="2.7.7.18"/>
    </reaction>
</comment>
<dbReference type="InterPro" id="IPR014729">
    <property type="entry name" value="Rossmann-like_a/b/a_fold"/>
</dbReference>
<dbReference type="SUPFAM" id="SSF48371">
    <property type="entry name" value="ARM repeat"/>
    <property type="match status" value="1"/>
</dbReference>
<dbReference type="EMBL" id="CACRUA010000028">
    <property type="protein sequence ID" value="VYU48539.1"/>
    <property type="molecule type" value="Genomic_DNA"/>
</dbReference>
<dbReference type="Gene3D" id="3.40.50.620">
    <property type="entry name" value="HUPs"/>
    <property type="match status" value="1"/>
</dbReference>
<evidence type="ECO:0000256" key="6">
    <source>
        <dbReference type="ARBA" id="ARBA00022695"/>
    </source>
</evidence>
<evidence type="ECO:0000256" key="4">
    <source>
        <dbReference type="ARBA" id="ARBA00022642"/>
    </source>
</evidence>
<dbReference type="InterPro" id="IPR005248">
    <property type="entry name" value="NadD/NMNAT"/>
</dbReference>
<sequence length="1646" mass="189410">MYNKQKTVPYSGTELLIYAIPNSNQGGTGMSKKQIRQIITDLTEKLCRKDFLEKSGLSKKNILMLMNKEHWEEQLIRLIPIKKRVSCRLVFEICEEPLALLGREPEEGWMKFTYQYACHILYPDAEFSKETDRFSAGALFYLEILQYFFNMEREILPYDPLYDFGFLIDEEAGKFETYEEYKRLKQTFIKEYIYEMMRLNADVTPFRTLEHIAGVHYVAMTVGRGLWEAGVPIDLALTSGAAAGHDLGKFGCKPNERVPYLHYYYTNQWFNNHSMEYTGHIAANHSTWDLEPENLSVESLVLIYSDFRVKQSRGEDGREITYISSLDEAFNVILSKLDNVDETKLNRYRFVYSKLHDFEDYMRSLGVDVGLDGHPVKRAPLPDISLRNTEQTIESLVFMGIEHNIEIMHRMAAERQFGNLLEAARSEKSWKNVRAYLNIFEEYFTYTNDKQKEQTLGFLYELLMHREGDIRAQAGKLLGHVIARFNAGYRKERPADMPDIAEARVMELWNEYLEMIIRPDHKLTVQQKRRIRYNLKVVLDSVVEYAGAADFHHFLHAFLKWYERGEELEPGEAFVLLDTVHFMPFELFSEEELGRVGRFAIYEADSKEAEVRIAAWRAFKLITAYQPSHPCCKDIAECVMETTVEGDITMTFLQYRVLNNLGYDTELQQKALYDRDVVSDIFLDNLKTSTPWIIKAVNIKLLVDQIDHGKYEHILHIAAHFSNLIKVSEHVVVRHDAGHALLRIIELLTPDQRNEISVELVKGLEVGEYEFSKYIPRYLGEVALWLPTEQLDEILVYLSSLMASPNDRIVSVALDTVGILLECYPCYRERFMDEKDGWECRRRRFLGMLLNGLANYRETVSQEALLVIGQTVFGSKRLTCSEKNEIFSLCFRKLLFLLNENKGDELTAFYRAAALSNICRFITEYRLTEGDFTIGERNAVAFFPGTFDPFTLSHKEIVREIRNMGYEVYLAVDEFSWSKKAQPHLIRRQIVNMSVADEFHVNLFPDDIPVNIANPADLKRLKEVFAGREVYIVAGSDVIANASSYKKEPCDNSIHSMNHIAFRRVGDVRSDNRFNRKMMESITGKVYELELPEHLEDISSTKIRENIDMNRDISNLIDPSVQEYIYYNGLYLREPEYKPIIRARAIVFEEPGEPDEALLSEISESVLRDEEHRAQIMESIRAAGDNLLLLRNTVEDNRLVGVARFRYLAPDELFAVLKKVDLADLVRRHTSGEILLISGIHVEKEPAIYDAEQLLLAEVIARSFAWKCGYAIFFPYEGVCPKRVSSAIERQGFVKAPEFQEDAPLFLVDMHAPLLLMQNLETTLKEPFSSNPRVLKAIYKAHHDLQRTMTGLYPGQLVLSLSASLIYHRLVDKITTLNGVPREPVEPRILGEYMCVPFGKILRGKVIPNTVTKTLHTDKVFDPELKEDAIEAFPYYSPLSSQIKGIKSFDRPVILVDDLLHRGGRFEALEPMFKEAGVEIKKVLLGLISGYGRDTMATKGVEADSVYFVPNLKFWFVESTLYPFVGGDTVRRDTVQVAGLTPSINMILPYAVPPLKDCSSDSLFEFSACCIRNARDIMLVLEAEYRDLFARNLTLSRLSEAVILPLCPDKGDCVSYDPNLAASVYLENDLQMLYRTKKAAGHEHDR</sequence>
<dbReference type="SUPFAM" id="SSF52374">
    <property type="entry name" value="Nucleotidylyl transferase"/>
    <property type="match status" value="1"/>
</dbReference>
<dbReference type="GO" id="GO:0009435">
    <property type="term" value="P:NAD+ biosynthetic process"/>
    <property type="evidence" value="ECO:0007669"/>
    <property type="project" value="InterPro"/>
</dbReference>
<feature type="domain" description="Cytidyltransferase-like" evidence="11">
    <location>
        <begin position="942"/>
        <end position="1105"/>
    </location>
</feature>
<evidence type="ECO:0000256" key="5">
    <source>
        <dbReference type="ARBA" id="ARBA00022679"/>
    </source>
</evidence>
<dbReference type="PANTHER" id="PTHR39321:SF3">
    <property type="entry name" value="PHOSPHOPANTETHEINE ADENYLYLTRANSFERASE"/>
    <property type="match status" value="1"/>
</dbReference>
<evidence type="ECO:0000259" key="11">
    <source>
        <dbReference type="Pfam" id="PF01467"/>
    </source>
</evidence>
<dbReference type="Pfam" id="PF01467">
    <property type="entry name" value="CTP_transf_like"/>
    <property type="match status" value="1"/>
</dbReference>
<evidence type="ECO:0000256" key="2">
    <source>
        <dbReference type="ARBA" id="ARBA00005019"/>
    </source>
</evidence>
<keyword evidence="5 12" id="KW-0808">Transferase</keyword>
<accession>A0A6N3F9B4</accession>
<dbReference type="InterPro" id="IPR011989">
    <property type="entry name" value="ARM-like"/>
</dbReference>
<keyword evidence="9" id="KW-0520">NAD</keyword>
<evidence type="ECO:0000256" key="1">
    <source>
        <dbReference type="ARBA" id="ARBA00002324"/>
    </source>
</evidence>
<reference evidence="12" key="1">
    <citation type="submission" date="2019-11" db="EMBL/GenBank/DDBJ databases">
        <authorList>
            <person name="Feng L."/>
        </authorList>
    </citation>
    <scope>NUCLEOTIDE SEQUENCE</scope>
    <source>
        <strain evidence="12">CsymbiosumLFYP84</strain>
    </source>
</reference>
<organism evidence="12">
    <name type="scientific">Clostridium symbiosum</name>
    <name type="common">Bacteroides symbiosus</name>
    <dbReference type="NCBI Taxonomy" id="1512"/>
    <lineage>
        <taxon>Bacteria</taxon>
        <taxon>Bacillati</taxon>
        <taxon>Bacillota</taxon>
        <taxon>Clostridia</taxon>
        <taxon>Lachnospirales</taxon>
        <taxon>Lachnospiraceae</taxon>
        <taxon>Otoolea</taxon>
    </lineage>
</organism>
<dbReference type="SUPFAM" id="SSF109604">
    <property type="entry name" value="HD-domain/PDEase-like"/>
    <property type="match status" value="1"/>
</dbReference>
<name>A0A6N3F9B4_CLOSY</name>
<comment type="pathway">
    <text evidence="2">Cofactor biosynthesis; NAD(+) biosynthesis; deamido-NAD(+) from nicotinate D-ribonucleotide: step 1/1.</text>
</comment>
<proteinExistence type="predicted"/>
<gene>
    <name evidence="12" type="ORF">CSLFYP84_02426</name>
</gene>
<evidence type="ECO:0000256" key="3">
    <source>
        <dbReference type="ARBA" id="ARBA00012389"/>
    </source>
</evidence>